<dbReference type="GO" id="GO:0044550">
    <property type="term" value="P:secondary metabolite biosynthetic process"/>
    <property type="evidence" value="ECO:0007669"/>
    <property type="project" value="UniProtKB-ARBA"/>
</dbReference>
<reference evidence="7" key="1">
    <citation type="submission" date="2011-04" db="EMBL/GenBank/DDBJ databases">
        <title>Evolution of plant cell wall degrading machinery underlies the functional diversity of forest fungi.</title>
        <authorList>
            <consortium name="US DOE Joint Genome Institute (JGI-PGF)"/>
            <person name="Eastwood D.C."/>
            <person name="Floudas D."/>
            <person name="Binder M."/>
            <person name="Majcherczyk A."/>
            <person name="Schneider P."/>
            <person name="Aerts A."/>
            <person name="Asiegbu F.O."/>
            <person name="Baker S.E."/>
            <person name="Barry K."/>
            <person name="Bendiksby M."/>
            <person name="Blumentritt M."/>
            <person name="Coutinho P.M."/>
            <person name="Cullen D."/>
            <person name="Cullen D."/>
            <person name="Gathman A."/>
            <person name="Goodell B."/>
            <person name="Henrissat B."/>
            <person name="Ihrmark K."/>
            <person name="Kauserud H."/>
            <person name="Kohler A."/>
            <person name="LaButti K."/>
            <person name="Lapidus A."/>
            <person name="Lavin J.L."/>
            <person name="Lee Y.-H."/>
            <person name="Lindquist E."/>
            <person name="Lilly W."/>
            <person name="Lucas S."/>
            <person name="Morin E."/>
            <person name="Murat C."/>
            <person name="Oguiza J.A."/>
            <person name="Park J."/>
            <person name="Pisabarro A.G."/>
            <person name="Riley R."/>
            <person name="Rosling A."/>
            <person name="Salamov A."/>
            <person name="Schmidt O."/>
            <person name="Schmutz J."/>
            <person name="Skrede I."/>
            <person name="Stenlid J."/>
            <person name="Wiebenga A."/>
            <person name="Xie X."/>
            <person name="Kues U."/>
            <person name="Hibbett D.S."/>
            <person name="Hoffmeister D."/>
            <person name="Hogberg N."/>
            <person name="Martin F."/>
            <person name="Grigoriev I.V."/>
            <person name="Watkinson S.C."/>
        </authorList>
    </citation>
    <scope>NUCLEOTIDE SEQUENCE</scope>
    <source>
        <strain evidence="7">S7.9</strain>
    </source>
</reference>
<dbReference type="KEGG" id="sla:SERLADRAFT_418630"/>
<dbReference type="Proteomes" id="UP000008064">
    <property type="component" value="Unassembled WGS sequence"/>
</dbReference>
<accession>F8PCM3</accession>
<evidence type="ECO:0000256" key="3">
    <source>
        <dbReference type="ARBA" id="ARBA00022827"/>
    </source>
</evidence>
<gene>
    <name evidence="7" type="primary">hal1</name>
    <name evidence="7" type="ORF">SERLADRAFT_418630</name>
</gene>
<dbReference type="GO" id="GO:0140907">
    <property type="term" value="F:flavin-dependent halogenase activity"/>
    <property type="evidence" value="ECO:0007669"/>
    <property type="project" value="UniProtKB-ARBA"/>
</dbReference>
<dbReference type="InterPro" id="IPR036188">
    <property type="entry name" value="FAD/NAD-bd_sf"/>
</dbReference>
<evidence type="ECO:0000313" key="7">
    <source>
        <dbReference type="EMBL" id="EGO19147.1"/>
    </source>
</evidence>
<keyword evidence="4" id="KW-0560">Oxidoreductase</keyword>
<dbReference type="GO" id="GO:0071949">
    <property type="term" value="F:FAD binding"/>
    <property type="evidence" value="ECO:0007669"/>
    <property type="project" value="InterPro"/>
</dbReference>
<dbReference type="Pfam" id="PF01494">
    <property type="entry name" value="FAD_binding_3"/>
    <property type="match status" value="1"/>
</dbReference>
<protein>
    <submittedName>
        <fullName evidence="7">Putative halogenase</fullName>
    </submittedName>
</protein>
<organism>
    <name type="scientific">Serpula lacrymans var. lacrymans (strain S7.9)</name>
    <name type="common">Dry rot fungus</name>
    <dbReference type="NCBI Taxonomy" id="578457"/>
    <lineage>
        <taxon>Eukaryota</taxon>
        <taxon>Fungi</taxon>
        <taxon>Dikarya</taxon>
        <taxon>Basidiomycota</taxon>
        <taxon>Agaricomycotina</taxon>
        <taxon>Agaricomycetes</taxon>
        <taxon>Agaricomycetidae</taxon>
        <taxon>Boletales</taxon>
        <taxon>Coniophorineae</taxon>
        <taxon>Serpulaceae</taxon>
        <taxon>Serpula</taxon>
    </lineage>
</organism>
<feature type="domain" description="FAD-binding" evidence="6">
    <location>
        <begin position="81"/>
        <end position="431"/>
    </location>
</feature>
<dbReference type="RefSeq" id="XP_007324371.1">
    <property type="nucleotide sequence ID" value="XM_007324309.1"/>
</dbReference>
<evidence type="ECO:0000259" key="6">
    <source>
        <dbReference type="Pfam" id="PF01494"/>
    </source>
</evidence>
<dbReference type="OrthoDB" id="3340390at2759"/>
<evidence type="ECO:0000256" key="4">
    <source>
        <dbReference type="ARBA" id="ARBA00023002"/>
    </source>
</evidence>
<dbReference type="PANTHER" id="PTHR43747">
    <property type="entry name" value="FAD-BINDING PROTEIN"/>
    <property type="match status" value="1"/>
</dbReference>
<evidence type="ECO:0000256" key="2">
    <source>
        <dbReference type="ARBA" id="ARBA00022630"/>
    </source>
</evidence>
<proteinExistence type="inferred from homology"/>
<dbReference type="Gene3D" id="3.50.50.60">
    <property type="entry name" value="FAD/NAD(P)-binding domain"/>
    <property type="match status" value="1"/>
</dbReference>
<dbReference type="InterPro" id="IPR002938">
    <property type="entry name" value="FAD-bd"/>
</dbReference>
<evidence type="ECO:0000256" key="5">
    <source>
        <dbReference type="ARBA" id="ARBA00049364"/>
    </source>
</evidence>
<dbReference type="InterPro" id="IPR050816">
    <property type="entry name" value="Flavin-dep_Halogenase_NPB"/>
</dbReference>
<dbReference type="GeneID" id="18813732"/>
<evidence type="ECO:0000256" key="1">
    <source>
        <dbReference type="ARBA" id="ARBA00005706"/>
    </source>
</evidence>
<comment type="similarity">
    <text evidence="1">Belongs to the flavin-dependent halogenase family.</text>
</comment>
<dbReference type="AlphaFoldDB" id="F8PCM3"/>
<keyword evidence="2" id="KW-0285">Flavoprotein</keyword>
<dbReference type="EMBL" id="GL945445">
    <property type="protein sequence ID" value="EGO19147.1"/>
    <property type="molecule type" value="Genomic_DNA"/>
</dbReference>
<sequence length="668" mass="73964">MWGAKYVSLAIVNAPSLSNGSVPVCEYEFFFKPENHNFLFLARGTSSKHQSTKSQGHLSPKCDLSNMPLGRNFEGGNPPQKTTILVIGGGPAGSFAASALQREGHQVVLLESAKFPRYHVGESMLPSLRNYLRFIGMEEEFVNHGFLTKPGATFKLVQGLRDSWTDFTALGPGYGTWNVIRSEMDNLMLRHAEKEGVQVFEETRVESIDFEGEPASSRPIAAHWTNKQGGSGKISFDWLVDASGRAGVMSTKYLQNREMRETLRNVAVWGYWKDCKRYAAGTKKANSAWFEAMTDESGWMWGIPLHDGTTSVGAVMHQNASNAKKAKVNAEGNKPSLTEHYLDQLQFGPGVREIIGDKGHMIPGSVKSAADYSYFASRYSGDHFRIIGDAANFIDPFFSSGVHIAMTGGLAAAATICASMKGEVDEQTAQNWHDTKVGIAHTRQVYHVFHSGKFLFVVLGAYKQMRLQSIPVLSDVNADNFDHAFEMFRPVIYGLADSSKELTDAKVLEMMEICQRFFDPLVNEDDIKAARERYGEELITMQAPVLGRDKIEELVHEDEKSERVLRKFDALKVFRDDVEATYMSRHPLLGYVAKVERGNLGLMKAPEKPGEALNGSATTADMYRNISPETLPSTVGHIFAECYDSPRTITANGIATPPIAPPSYHAEV</sequence>
<dbReference type="PANTHER" id="PTHR43747:SF5">
    <property type="entry name" value="FAD-BINDING DOMAIN-CONTAINING PROTEIN"/>
    <property type="match status" value="1"/>
</dbReference>
<name>F8PCM3_SERL9</name>
<comment type="catalytic activity">
    <reaction evidence="5">
        <text>melleolide F + FADH2 + chloride + O2 = 6'-chloromelleolide F + FAD + 2 H2O + H(+)</text>
        <dbReference type="Rhea" id="RHEA:67160"/>
        <dbReference type="ChEBI" id="CHEBI:15377"/>
        <dbReference type="ChEBI" id="CHEBI:15378"/>
        <dbReference type="ChEBI" id="CHEBI:15379"/>
        <dbReference type="ChEBI" id="CHEBI:17996"/>
        <dbReference type="ChEBI" id="CHEBI:57692"/>
        <dbReference type="ChEBI" id="CHEBI:58307"/>
        <dbReference type="ChEBI" id="CHEBI:167712"/>
        <dbReference type="ChEBI" id="CHEBI:167713"/>
    </reaction>
    <physiologicalReaction direction="left-to-right" evidence="5">
        <dbReference type="Rhea" id="RHEA:67161"/>
    </physiologicalReaction>
</comment>
<dbReference type="HOGENOM" id="CLU_024648_4_2_1"/>
<dbReference type="SUPFAM" id="SSF51905">
    <property type="entry name" value="FAD/NAD(P)-binding domain"/>
    <property type="match status" value="1"/>
</dbReference>
<keyword evidence="3" id="KW-0274">FAD</keyword>
<dbReference type="PRINTS" id="PR00420">
    <property type="entry name" value="RNGMNOXGNASE"/>
</dbReference>